<protein>
    <recommendedName>
        <fullName evidence="3">Lipoprotein</fullName>
    </recommendedName>
</protein>
<dbReference type="AlphaFoldDB" id="A0A9X2BUR8"/>
<evidence type="ECO:0008006" key="3">
    <source>
        <dbReference type="Google" id="ProtNLM"/>
    </source>
</evidence>
<organism evidence="1 2">
    <name type="scientific">Roseomonas acroporae</name>
    <dbReference type="NCBI Taxonomy" id="2937791"/>
    <lineage>
        <taxon>Bacteria</taxon>
        <taxon>Pseudomonadati</taxon>
        <taxon>Pseudomonadota</taxon>
        <taxon>Alphaproteobacteria</taxon>
        <taxon>Acetobacterales</taxon>
        <taxon>Roseomonadaceae</taxon>
        <taxon>Roseomonas</taxon>
    </lineage>
</organism>
<keyword evidence="2" id="KW-1185">Reference proteome</keyword>
<dbReference type="EMBL" id="JALPRX010000008">
    <property type="protein sequence ID" value="MCK8783254.1"/>
    <property type="molecule type" value="Genomic_DNA"/>
</dbReference>
<sequence>MSRLLLLLAPLLLAGCGTQRIALPYRPTGPVSAPGALPPMAVAEVRDARALPAQPSEAPPPADDAAAARLGEIRTGWGYRQAEVAAEAPVASVVSAAFAAGLAQRGALAPAGTTPAYELRVTVLQLDADRWHRLDATADLLVDVVARGDGRSVWFDHARSYNLDASHVTLDTGPVVIAPGGSLGRLAAATLSEAVDEALDRPGLRIALARDAAGPRPVLSAER</sequence>
<dbReference type="Proteomes" id="UP001139516">
    <property type="component" value="Unassembled WGS sequence"/>
</dbReference>
<evidence type="ECO:0000313" key="2">
    <source>
        <dbReference type="Proteomes" id="UP001139516"/>
    </source>
</evidence>
<name>A0A9X2BUR8_9PROT</name>
<comment type="caution">
    <text evidence="1">The sequence shown here is derived from an EMBL/GenBank/DDBJ whole genome shotgun (WGS) entry which is preliminary data.</text>
</comment>
<accession>A0A9X2BUR8</accession>
<reference evidence="1" key="1">
    <citation type="submission" date="2022-04" db="EMBL/GenBank/DDBJ databases">
        <title>Roseomonas acroporae sp. nov., isolated from coral Acropora digitifera.</title>
        <authorList>
            <person name="Sun H."/>
        </authorList>
    </citation>
    <scope>NUCLEOTIDE SEQUENCE</scope>
    <source>
        <strain evidence="1">NAR14</strain>
    </source>
</reference>
<proteinExistence type="predicted"/>
<dbReference type="RefSeq" id="WP_248665380.1">
    <property type="nucleotide sequence ID" value="NZ_JALPRX010000008.1"/>
</dbReference>
<dbReference type="PROSITE" id="PS51257">
    <property type="entry name" value="PROKAR_LIPOPROTEIN"/>
    <property type="match status" value="1"/>
</dbReference>
<gene>
    <name evidence="1" type="ORF">M0638_02520</name>
</gene>
<evidence type="ECO:0000313" key="1">
    <source>
        <dbReference type="EMBL" id="MCK8783254.1"/>
    </source>
</evidence>